<evidence type="ECO:0000256" key="7">
    <source>
        <dbReference type="ARBA" id="ARBA00022827"/>
    </source>
</evidence>
<dbReference type="Pfam" id="PF21680">
    <property type="entry name" value="GIDA_C_1st"/>
    <property type="match status" value="1"/>
</dbReference>
<evidence type="ECO:0000256" key="1">
    <source>
        <dbReference type="ARBA" id="ARBA00001974"/>
    </source>
</evidence>
<evidence type="ECO:0000259" key="12">
    <source>
        <dbReference type="SMART" id="SM01228"/>
    </source>
</evidence>
<dbReference type="InterPro" id="IPR020595">
    <property type="entry name" value="MnmG-rel_CS"/>
</dbReference>
<dbReference type="Gene3D" id="3.50.50.60">
    <property type="entry name" value="FAD/NAD(P)-binding domain"/>
    <property type="match status" value="2"/>
</dbReference>
<dbReference type="Pfam" id="PF01134">
    <property type="entry name" value="GIDA"/>
    <property type="match status" value="2"/>
</dbReference>
<dbReference type="Proteomes" id="UP000366872">
    <property type="component" value="Unassembled WGS sequence"/>
</dbReference>
<comment type="similarity">
    <text evidence="3 11">Belongs to the MnmG family.</text>
</comment>
<dbReference type="PROSITE" id="PS01280">
    <property type="entry name" value="GIDA_1"/>
    <property type="match status" value="1"/>
</dbReference>
<evidence type="ECO:0000256" key="9">
    <source>
        <dbReference type="ARBA" id="ARBA00025948"/>
    </source>
</evidence>
<dbReference type="PRINTS" id="PR00368">
    <property type="entry name" value="FADPNR"/>
</dbReference>
<dbReference type="PRINTS" id="PR00411">
    <property type="entry name" value="PNDRDTASEI"/>
</dbReference>
<evidence type="ECO:0000256" key="4">
    <source>
        <dbReference type="ARBA" id="ARBA00020461"/>
    </source>
</evidence>
<dbReference type="PROSITE" id="PS01281">
    <property type="entry name" value="GIDA_2"/>
    <property type="match status" value="1"/>
</dbReference>
<dbReference type="SUPFAM" id="SSF51905">
    <property type="entry name" value="FAD/NAD(P)-binding domain"/>
    <property type="match status" value="1"/>
</dbReference>
<evidence type="ECO:0000313" key="13">
    <source>
        <dbReference type="EMBL" id="VGO16963.1"/>
    </source>
</evidence>
<gene>
    <name evidence="11 13" type="primary">mnmG</name>
    <name evidence="11" type="synonym">gidA</name>
    <name evidence="13" type="ORF">PDESU_05556</name>
</gene>
<accession>A0A6C2UAS9</accession>
<evidence type="ECO:0000256" key="3">
    <source>
        <dbReference type="ARBA" id="ARBA00007653"/>
    </source>
</evidence>
<reference evidence="13 14" key="1">
    <citation type="submission" date="2019-04" db="EMBL/GenBank/DDBJ databases">
        <authorList>
            <person name="Van Vliet M D."/>
        </authorList>
    </citation>
    <scope>NUCLEOTIDE SEQUENCE [LARGE SCALE GENOMIC DNA]</scope>
    <source>
        <strain evidence="13 14">F1</strain>
    </source>
</reference>
<dbReference type="GO" id="GO:0050660">
    <property type="term" value="F:flavin adenine dinucleotide binding"/>
    <property type="evidence" value="ECO:0007669"/>
    <property type="project" value="UniProtKB-UniRule"/>
</dbReference>
<protein>
    <recommendedName>
        <fullName evidence="4 11">tRNA uridine 5-carboxymethylaminomethyl modification enzyme MnmG</fullName>
    </recommendedName>
    <alternativeName>
        <fullName evidence="10 11">Glucose-inhibited division protein A</fullName>
    </alternativeName>
</protein>
<dbReference type="SMART" id="SM01228">
    <property type="entry name" value="GIDA_assoc_3"/>
    <property type="match status" value="1"/>
</dbReference>
<dbReference type="InterPro" id="IPR044920">
    <property type="entry name" value="MnmG_C_subdom_sf"/>
</dbReference>
<evidence type="ECO:0000256" key="10">
    <source>
        <dbReference type="ARBA" id="ARBA00031800"/>
    </source>
</evidence>
<dbReference type="PANTHER" id="PTHR11806:SF0">
    <property type="entry name" value="PROTEIN MTO1 HOMOLOG, MITOCHONDRIAL"/>
    <property type="match status" value="1"/>
</dbReference>
<evidence type="ECO:0000256" key="11">
    <source>
        <dbReference type="HAMAP-Rule" id="MF_00129"/>
    </source>
</evidence>
<comment type="subunit">
    <text evidence="9 11">Homodimer. Heterotetramer of two MnmE and two MnmG subunits.</text>
</comment>
<comment type="caution">
    <text evidence="11">Lacks conserved residue(s) required for the propagation of feature annotation.</text>
</comment>
<comment type="cofactor">
    <cofactor evidence="1 11">
        <name>FAD</name>
        <dbReference type="ChEBI" id="CHEBI:57692"/>
    </cofactor>
</comment>
<organism evidence="13 14">
    <name type="scientific">Pontiella desulfatans</name>
    <dbReference type="NCBI Taxonomy" id="2750659"/>
    <lineage>
        <taxon>Bacteria</taxon>
        <taxon>Pseudomonadati</taxon>
        <taxon>Kiritimatiellota</taxon>
        <taxon>Kiritimatiellia</taxon>
        <taxon>Kiritimatiellales</taxon>
        <taxon>Pontiellaceae</taxon>
        <taxon>Pontiella</taxon>
    </lineage>
</organism>
<name>A0A6C2UAS9_PONDE</name>
<evidence type="ECO:0000313" key="14">
    <source>
        <dbReference type="Proteomes" id="UP000366872"/>
    </source>
</evidence>
<sequence>MYKTLYDVIVVGGGHAGYEAALASARMGVNTLLITLNKKLIGRLPCNPAVGGIAKSHLVSELDALGGELGRNSDYTGIQYRMLNTRKGPAVQSNRIQCDKDLFPVRIQAVLGMQKHLDIHDDIVTEIRTKGSKICGVTTRGSGDIDASAVVICTGTFLRGRVLIGMKSINEGRMGEESAEELSTSFDRFGFELGRLKTGTPPRIHRDSVDYSKMEIQPGDNPPPFFSRMARKEWKMFHVEHQKESSIGMNAMFHVEQPGMHPWMPGTDQIPCWLTHTNENTHQIIAENLKKSAMYGGLVEGTGVRYCPSIEDKIVKFSGRDSHHVFVEPEGRNNIRLYPNGTSNSLPEDVQGQMIHSIHGLENAEIIRPGYAIEYDYSNPTQLFHTLETKLVENLFFAGQLNGTTGYEEAAAQGFVAGANAAIKVLGGGPFTLSRSESYIGVLIDDLVTKGTDEPYRMFTSRSEHRLTLRQDNVYYRLFEKTKKLGIVDISEIEEISDQGKQIQAECDRLETIYFDGKSLGQMLRQPNFSYKDLPHNVSSLSDEVIKQVEIEVKYAGYIKREKERIDAARRKEDQHIPSDFDYDNVKSLRYEAREKLKNIRPENLGQASRISGVNPSDVSILMMFIKRETGQN</sequence>
<comment type="function">
    <text evidence="2 11">NAD-binding protein involved in the addition of a carboxymethylaminomethyl (cmnm) group at the wobble position (U34) of certain tRNAs, forming tRNA-cmnm(5)s(2)U34.</text>
</comment>
<dbReference type="InterPro" id="IPR036188">
    <property type="entry name" value="FAD/NAD-bd_sf"/>
</dbReference>
<dbReference type="RefSeq" id="WP_136082470.1">
    <property type="nucleotide sequence ID" value="NZ_CAAHFG010000004.1"/>
</dbReference>
<feature type="binding site" evidence="11">
    <location>
        <begin position="12"/>
        <end position="17"/>
    </location>
    <ligand>
        <name>FAD</name>
        <dbReference type="ChEBI" id="CHEBI:57692"/>
    </ligand>
</feature>
<dbReference type="InterPro" id="IPR049312">
    <property type="entry name" value="GIDA_C_N"/>
</dbReference>
<dbReference type="InterPro" id="IPR047001">
    <property type="entry name" value="MnmG_C_subdom"/>
</dbReference>
<dbReference type="InterPro" id="IPR040131">
    <property type="entry name" value="MnmG_N"/>
</dbReference>
<dbReference type="Pfam" id="PF13932">
    <property type="entry name" value="SAM_GIDA_C"/>
    <property type="match status" value="1"/>
</dbReference>
<evidence type="ECO:0000256" key="5">
    <source>
        <dbReference type="ARBA" id="ARBA00022630"/>
    </source>
</evidence>
<dbReference type="PANTHER" id="PTHR11806">
    <property type="entry name" value="GLUCOSE INHIBITED DIVISION PROTEIN A"/>
    <property type="match status" value="1"/>
</dbReference>
<dbReference type="AlphaFoldDB" id="A0A6C2UAS9"/>
<keyword evidence="5 11" id="KW-0285">Flavoprotein</keyword>
<dbReference type="GO" id="GO:0002098">
    <property type="term" value="P:tRNA wobble uridine modification"/>
    <property type="evidence" value="ECO:0007669"/>
    <property type="project" value="InterPro"/>
</dbReference>
<proteinExistence type="inferred from homology"/>
<dbReference type="Gene3D" id="1.10.10.1800">
    <property type="entry name" value="tRNA uridine 5-carboxymethylaminomethyl modification enzyme MnmG/GidA"/>
    <property type="match status" value="1"/>
</dbReference>
<dbReference type="HAMAP" id="MF_00129">
    <property type="entry name" value="MnmG_GidA"/>
    <property type="match status" value="1"/>
</dbReference>
<keyword evidence="14" id="KW-1185">Reference proteome</keyword>
<dbReference type="InterPro" id="IPR002218">
    <property type="entry name" value="MnmG-rel"/>
</dbReference>
<dbReference type="GO" id="GO:0030488">
    <property type="term" value="P:tRNA methylation"/>
    <property type="evidence" value="ECO:0007669"/>
    <property type="project" value="TreeGrafter"/>
</dbReference>
<evidence type="ECO:0000256" key="8">
    <source>
        <dbReference type="ARBA" id="ARBA00023027"/>
    </source>
</evidence>
<dbReference type="InterPro" id="IPR026904">
    <property type="entry name" value="MnmG_C"/>
</dbReference>
<comment type="subcellular location">
    <subcellularLocation>
        <location evidence="11">Cytoplasm</location>
    </subcellularLocation>
</comment>
<dbReference type="FunFam" id="1.10.150.570:FF:000001">
    <property type="entry name" value="tRNA uridine 5-carboxymethylaminomethyl modification enzyme MnmG"/>
    <property type="match status" value="1"/>
</dbReference>
<feature type="binding site" evidence="11">
    <location>
        <begin position="303"/>
        <end position="317"/>
    </location>
    <ligand>
        <name>NAD(+)</name>
        <dbReference type="ChEBI" id="CHEBI:57540"/>
    </ligand>
</feature>
<keyword evidence="7 11" id="KW-0274">FAD</keyword>
<dbReference type="InterPro" id="IPR004416">
    <property type="entry name" value="MnmG"/>
</dbReference>
<keyword evidence="6 11" id="KW-0819">tRNA processing</keyword>
<dbReference type="Gene3D" id="1.10.150.570">
    <property type="entry name" value="GidA associated domain, C-terminal subdomain"/>
    <property type="match status" value="1"/>
</dbReference>
<dbReference type="FunFam" id="3.50.50.60:FF:000002">
    <property type="entry name" value="tRNA uridine 5-carboxymethylaminomethyl modification enzyme MnmG"/>
    <property type="match status" value="1"/>
</dbReference>
<evidence type="ECO:0000256" key="6">
    <source>
        <dbReference type="ARBA" id="ARBA00022694"/>
    </source>
</evidence>
<dbReference type="EMBL" id="CAAHFG010000004">
    <property type="protein sequence ID" value="VGO16963.1"/>
    <property type="molecule type" value="Genomic_DNA"/>
</dbReference>
<evidence type="ECO:0000256" key="2">
    <source>
        <dbReference type="ARBA" id="ARBA00003717"/>
    </source>
</evidence>
<keyword evidence="11" id="KW-0963">Cytoplasm</keyword>
<dbReference type="GO" id="GO:0005829">
    <property type="term" value="C:cytosol"/>
    <property type="evidence" value="ECO:0007669"/>
    <property type="project" value="TreeGrafter"/>
</dbReference>
<keyword evidence="8 11" id="KW-0520">NAD</keyword>
<feature type="domain" description="tRNA uridine 5-carboxymethylaminomethyl modification enzyme C-terminal subdomain" evidence="12">
    <location>
        <begin position="553"/>
        <end position="624"/>
    </location>
</feature>